<accession>A0AB74JDG7</accession>
<feature type="domain" description="Transcription factor IIIC putative zinc-finger" evidence="3">
    <location>
        <begin position="660"/>
        <end position="721"/>
    </location>
</feature>
<proteinExistence type="predicted"/>
<evidence type="ECO:0000259" key="2">
    <source>
        <dbReference type="Pfam" id="PF12657"/>
    </source>
</evidence>
<reference evidence="4 5" key="1">
    <citation type="submission" date="2018-10" db="EMBL/GenBank/DDBJ databases">
        <title>Fifty Aureobasidium pullulans genomes reveal a recombining polyextremotolerant generalist.</title>
        <authorList>
            <person name="Gostincar C."/>
            <person name="Turk M."/>
            <person name="Zajc J."/>
            <person name="Gunde-Cimerman N."/>
        </authorList>
    </citation>
    <scope>NUCLEOTIDE SEQUENCE [LARGE SCALE GENOMIC DNA]</scope>
    <source>
        <strain evidence="4 5">EXF-10081</strain>
    </source>
</reference>
<evidence type="ECO:0000313" key="5">
    <source>
        <dbReference type="Proteomes" id="UP000310374"/>
    </source>
</evidence>
<evidence type="ECO:0000313" key="4">
    <source>
        <dbReference type="EMBL" id="THX21364.1"/>
    </source>
</evidence>
<evidence type="ECO:0000259" key="3">
    <source>
        <dbReference type="Pfam" id="PF12660"/>
    </source>
</evidence>
<dbReference type="InterPro" id="IPR024761">
    <property type="entry name" value="TFIIIC_delta_N"/>
</dbReference>
<dbReference type="PANTHER" id="PTHR15496:SF2">
    <property type="entry name" value="GENERAL TRANSCRIPTION FACTOR 3C POLYPEPTIDE 4"/>
    <property type="match status" value="1"/>
</dbReference>
<protein>
    <recommendedName>
        <fullName evidence="6">Transcription factor IIIC 90kDa subunit N-terminal domain-containing protein</fullName>
    </recommendedName>
</protein>
<sequence>MVWDKFNRSNGGVTIDFYPNTLDNIFWSKEGIVAVGGSDHVSLFVPRLKAIASDERRWDKINLKTNFFTIEEIQLQLPLTWKNFSVGEEMSEAYIHALDWSPPGLGKHKRSVLAVLTSNHILSIWECVGKPEIATDWVRSCVINHALQAHYKDMDKRDPEESEHDHFERLRAKQRIRAFTWSPSPPDPSLSGALGDCTARSPYLAVSNDRGEVLIIRLQTPYDVLEPETSHWTLSVAETFSVDVSETKQSPLSACMPVTFKWRSPFVDQLAWSPWALDSSNTLTSILAFTLQSSLQCTSVKLNELGTHTDVVTTSSALLLGEISDTQATGCMKWASKLNGTKEAFLVYPTRKSFYCLQAQPGLSLDIQISAQEINTPWDEIAGLCFVQDDNDNTSVQIAYHLGSGTDRITSLALPFTANSAVGSSTWQHDLLRGQRRFSDEYNLAGNVMARAYGLCTSPFGDMVAVNVSFHPSDGVEYTTSSDEVSYLITSQCNDDLQFALAGSPSNPYELTAEALLSSLQSLSVREPEALADENFVVEQVMQALDLAELPSSYSKLGQITEDTPVDIIVRQVRQNILFNRDSVQSRLSQLLKYVKGDIPKTPPLDATIVLKIVTEIARLPHFVADASFLSHSIMQIHCLILAKLQARGGNSDAEASTSEEEEIESCEICRKNIPFESLRWAKCVNNHQYPRCTLSFLAIQTPGTAKSCSICNAQYINEFVMPAFKVPERREPTNMDTGAEEDDPMQGTSDQEPHYALTRIPYDNGVFTTRVRTLTIWQHGLAQQYFEHRRHGQDVHNRVATENN</sequence>
<dbReference type="Pfam" id="PF12660">
    <property type="entry name" value="zf-TFIIIC"/>
    <property type="match status" value="1"/>
</dbReference>
<dbReference type="Proteomes" id="UP000310374">
    <property type="component" value="Unassembled WGS sequence"/>
</dbReference>
<dbReference type="AlphaFoldDB" id="A0AB74JDG7"/>
<dbReference type="GO" id="GO:0004402">
    <property type="term" value="F:histone acetyltransferase activity"/>
    <property type="evidence" value="ECO:0007669"/>
    <property type="project" value="InterPro"/>
</dbReference>
<evidence type="ECO:0000256" key="1">
    <source>
        <dbReference type="SAM" id="MobiDB-lite"/>
    </source>
</evidence>
<gene>
    <name evidence="4" type="ORF">D6D12_10060</name>
</gene>
<feature type="domain" description="Transcription factor IIIC 90kDa subunit N-terminal" evidence="2">
    <location>
        <begin position="27"/>
        <end position="486"/>
    </location>
</feature>
<dbReference type="EMBL" id="QZAT01000248">
    <property type="protein sequence ID" value="THX21364.1"/>
    <property type="molecule type" value="Genomic_DNA"/>
</dbReference>
<dbReference type="InterPro" id="IPR024764">
    <property type="entry name" value="TFIIIC_Znf"/>
</dbReference>
<dbReference type="GO" id="GO:0000127">
    <property type="term" value="C:transcription factor TFIIIC complex"/>
    <property type="evidence" value="ECO:0007669"/>
    <property type="project" value="InterPro"/>
</dbReference>
<organism evidence="4 5">
    <name type="scientific">Aureobasidium pullulans</name>
    <name type="common">Black yeast</name>
    <name type="synonym">Pullularia pullulans</name>
    <dbReference type="NCBI Taxonomy" id="5580"/>
    <lineage>
        <taxon>Eukaryota</taxon>
        <taxon>Fungi</taxon>
        <taxon>Dikarya</taxon>
        <taxon>Ascomycota</taxon>
        <taxon>Pezizomycotina</taxon>
        <taxon>Dothideomycetes</taxon>
        <taxon>Dothideomycetidae</taxon>
        <taxon>Dothideales</taxon>
        <taxon>Saccotheciaceae</taxon>
        <taxon>Aureobasidium</taxon>
    </lineage>
</organism>
<dbReference type="PANTHER" id="PTHR15496">
    <property type="entry name" value="GENERAL TRANSCRIPTION FACTOR 3C POLYPEPTIDE 4 FAMILY"/>
    <property type="match status" value="1"/>
</dbReference>
<dbReference type="Pfam" id="PF12657">
    <property type="entry name" value="TFIIIC_delta"/>
    <property type="match status" value="1"/>
</dbReference>
<dbReference type="GO" id="GO:0006384">
    <property type="term" value="P:transcription initiation at RNA polymerase III promoter"/>
    <property type="evidence" value="ECO:0007669"/>
    <property type="project" value="InterPro"/>
</dbReference>
<name>A0AB74JDG7_AURPU</name>
<feature type="region of interest" description="Disordered" evidence="1">
    <location>
        <begin position="731"/>
        <end position="752"/>
    </location>
</feature>
<dbReference type="InterPro" id="IPR044230">
    <property type="entry name" value="GTF3C4"/>
</dbReference>
<comment type="caution">
    <text evidence="4">The sequence shown here is derived from an EMBL/GenBank/DDBJ whole genome shotgun (WGS) entry which is preliminary data.</text>
</comment>
<evidence type="ECO:0008006" key="6">
    <source>
        <dbReference type="Google" id="ProtNLM"/>
    </source>
</evidence>